<protein>
    <submittedName>
        <fullName evidence="5">Replicative DNA helicase loader DnaB</fullName>
    </submittedName>
</protein>
<evidence type="ECO:0000313" key="6">
    <source>
        <dbReference type="Proteomes" id="UP000198668"/>
    </source>
</evidence>
<dbReference type="Proteomes" id="UP000198668">
    <property type="component" value="Unassembled WGS sequence"/>
</dbReference>
<feature type="compositionally biased region" description="Polar residues" evidence="2">
    <location>
        <begin position="419"/>
        <end position="429"/>
    </location>
</feature>
<dbReference type="Pfam" id="PF07261">
    <property type="entry name" value="DnaB_2"/>
    <property type="match status" value="1"/>
</dbReference>
<feature type="compositionally biased region" description="Basic and acidic residues" evidence="2">
    <location>
        <begin position="438"/>
        <end position="472"/>
    </location>
</feature>
<comment type="similarity">
    <text evidence="1">Belongs to the DnaB/DnaD family.</text>
</comment>
<keyword evidence="6" id="KW-1185">Reference proteome</keyword>
<organism evidence="5 6">
    <name type="scientific">Pisciglobus halotolerans</name>
    <dbReference type="NCBI Taxonomy" id="745365"/>
    <lineage>
        <taxon>Bacteria</taxon>
        <taxon>Bacillati</taxon>
        <taxon>Bacillota</taxon>
        <taxon>Bacilli</taxon>
        <taxon>Lactobacillales</taxon>
        <taxon>Carnobacteriaceae</taxon>
    </lineage>
</organism>
<evidence type="ECO:0000256" key="1">
    <source>
        <dbReference type="ARBA" id="ARBA00093462"/>
    </source>
</evidence>
<evidence type="ECO:0000256" key="2">
    <source>
        <dbReference type="SAM" id="MobiDB-lite"/>
    </source>
</evidence>
<feature type="compositionally biased region" description="Basic residues" evidence="2">
    <location>
        <begin position="473"/>
        <end position="482"/>
    </location>
</feature>
<dbReference type="AlphaFoldDB" id="A0A1I3C988"/>
<evidence type="ECO:0000313" key="5">
    <source>
        <dbReference type="EMBL" id="SFH71114.1"/>
    </source>
</evidence>
<accession>A0A1I3C988</accession>
<keyword evidence="5" id="KW-0378">Hydrolase</keyword>
<feature type="domain" description="DnaB/C C-terminal" evidence="3">
    <location>
        <begin position="325"/>
        <end position="397"/>
    </location>
</feature>
<evidence type="ECO:0000259" key="3">
    <source>
        <dbReference type="Pfam" id="PF07261"/>
    </source>
</evidence>
<keyword evidence="5" id="KW-0067">ATP-binding</keyword>
<reference evidence="5 6" key="1">
    <citation type="submission" date="2016-10" db="EMBL/GenBank/DDBJ databases">
        <authorList>
            <person name="de Groot N.N."/>
        </authorList>
    </citation>
    <scope>NUCLEOTIDE SEQUENCE [LARGE SCALE GENOMIC DNA]</scope>
    <source>
        <strain evidence="5 6">DSM 27630</strain>
    </source>
</reference>
<keyword evidence="5" id="KW-0547">Nucleotide-binding</keyword>
<dbReference type="EMBL" id="FOQE01000015">
    <property type="protein sequence ID" value="SFH71114.1"/>
    <property type="molecule type" value="Genomic_DNA"/>
</dbReference>
<dbReference type="OrthoDB" id="2082007at2"/>
<keyword evidence="5" id="KW-0347">Helicase</keyword>
<proteinExistence type="inferred from homology"/>
<feature type="region of interest" description="Disordered" evidence="2">
    <location>
        <begin position="410"/>
        <end position="482"/>
    </location>
</feature>
<dbReference type="Pfam" id="PF25888">
    <property type="entry name" value="WHD_DnaB"/>
    <property type="match status" value="1"/>
</dbReference>
<feature type="domain" description="Replicative helicase loading/DNA remodeling protein DnaB N-terminal winged helix" evidence="4">
    <location>
        <begin position="9"/>
        <end position="262"/>
    </location>
</feature>
<gene>
    <name evidence="5" type="ORF">SAMN04489868_11529</name>
</gene>
<evidence type="ECO:0000259" key="4">
    <source>
        <dbReference type="Pfam" id="PF25888"/>
    </source>
</evidence>
<dbReference type="GO" id="GO:0004386">
    <property type="term" value="F:helicase activity"/>
    <property type="evidence" value="ECO:0007669"/>
    <property type="project" value="UniProtKB-KW"/>
</dbReference>
<dbReference type="InterPro" id="IPR006343">
    <property type="entry name" value="DnaB/C_C"/>
</dbReference>
<dbReference type="RefSeq" id="WP_047392607.1">
    <property type="nucleotide sequence ID" value="NZ_FOQE01000015.1"/>
</dbReference>
<dbReference type="InterPro" id="IPR058660">
    <property type="entry name" value="WHD_DnaB"/>
</dbReference>
<name>A0A1I3C988_9LACT</name>
<sequence length="482" mass="56020">MSYPWKSLSPKDGFLVRQQALLSDIDHQMLTFLYQPLIGVAAYSLYMTLWTEVEKETYWSEGNLHSELLSLLSIGIPEFYQARVKLEAIGLLKTYLQTSPEKKYIYELQRPQESEAFFKDDLLSLLLLEQVGERKFKKLRKHFSVQQISSSFEDITKSFLDVYQFDPAKLTSAQSVLKEPVPLISKEPQNSPKLDATTFDWDFFYAGLHSQYVDRSAITEEVKEIVITLHHLYGMDEMAAQHYLADASNLETGKIDTRRLKKVVYDDFHRQHPAKLEITKPEEATEEQHQQQTQYIERLKQEGFSDSDINMIQISSQFSPIEFITNIKEQMKGYVSRGEENVITDLVKRSSLPTPVINILIHYVLIVQQNVMFERNFSEKIANDWAQSGVTTPEEAMLKVKKFHKEKTEKYKRNIGRKNASSSTANRSAGSAYRNKTVRKERLPDWAKDDYVAPKEKVATEEDQQAFRDRLNRIRNKKKEGE</sequence>